<dbReference type="InterPro" id="IPR007148">
    <property type="entry name" value="SSU_processome_Utp12"/>
</dbReference>
<dbReference type="PANTHER" id="PTHR19858">
    <property type="entry name" value="WD40 REPEAT PROTEIN"/>
    <property type="match status" value="1"/>
</dbReference>
<dbReference type="PANTHER" id="PTHR19858:SF0">
    <property type="entry name" value="PERIODIC TRYPTOPHAN PROTEIN 2 HOMOLOG"/>
    <property type="match status" value="1"/>
</dbReference>
<dbReference type="Gene3D" id="2.130.10.10">
    <property type="entry name" value="YVTN repeat-like/Quinoprotein amine dehydrogenase"/>
    <property type="match status" value="3"/>
</dbReference>
<comment type="similarity">
    <text evidence="1">Belongs to the WD repeat PWP2 family.</text>
</comment>
<dbReference type="InterPro" id="IPR011044">
    <property type="entry name" value="Quino_amine_DH_bsu"/>
</dbReference>
<dbReference type="Pfam" id="PF00400">
    <property type="entry name" value="WD40"/>
    <property type="match status" value="5"/>
</dbReference>
<dbReference type="SUPFAM" id="SSF50969">
    <property type="entry name" value="YVTN repeat-like/Quinoprotein amine dehydrogenase"/>
    <property type="match status" value="1"/>
</dbReference>
<evidence type="ECO:0000256" key="4">
    <source>
        <dbReference type="PROSITE-ProRule" id="PRU00221"/>
    </source>
</evidence>
<dbReference type="GO" id="GO:0000462">
    <property type="term" value="P:maturation of SSU-rRNA from tricistronic rRNA transcript (SSU-rRNA, 5.8S rRNA, LSU-rRNA)"/>
    <property type="evidence" value="ECO:0007669"/>
    <property type="project" value="TreeGrafter"/>
</dbReference>
<keyword evidence="3" id="KW-0677">Repeat</keyword>
<dbReference type="InterPro" id="IPR015943">
    <property type="entry name" value="WD40/YVTN_repeat-like_dom_sf"/>
</dbReference>
<gene>
    <name evidence="6" type="ORF">HZH66_003513</name>
</gene>
<dbReference type="GO" id="GO:0032040">
    <property type="term" value="C:small-subunit processome"/>
    <property type="evidence" value="ECO:0007669"/>
    <property type="project" value="TreeGrafter"/>
</dbReference>
<feature type="domain" description="Small-subunit processome Utp12" evidence="5">
    <location>
        <begin position="795"/>
        <end position="897"/>
    </location>
</feature>
<dbReference type="PROSITE" id="PS50294">
    <property type="entry name" value="WD_REPEATS_REGION"/>
    <property type="match status" value="3"/>
</dbReference>
<feature type="repeat" description="WD" evidence="4">
    <location>
        <begin position="433"/>
        <end position="474"/>
    </location>
</feature>
<reference evidence="6" key="1">
    <citation type="journal article" date="2020" name="G3 (Bethesda)">
        <title>High-Quality Assemblies for Three Invasive Social Wasps from the &lt;i&gt;Vespula&lt;/i&gt; Genus.</title>
        <authorList>
            <person name="Harrop T.W.R."/>
            <person name="Guhlin J."/>
            <person name="McLaughlin G.M."/>
            <person name="Permina E."/>
            <person name="Stockwell P."/>
            <person name="Gilligan J."/>
            <person name="Le Lec M.F."/>
            <person name="Gruber M.A.M."/>
            <person name="Quinn O."/>
            <person name="Lovegrove M."/>
            <person name="Duncan E.J."/>
            <person name="Remnant E.J."/>
            <person name="Van Eeckhoven J."/>
            <person name="Graham B."/>
            <person name="Knapp R.A."/>
            <person name="Langford K.W."/>
            <person name="Kronenberg Z."/>
            <person name="Press M.O."/>
            <person name="Eacker S.M."/>
            <person name="Wilson-Rankin E.E."/>
            <person name="Purcell J."/>
            <person name="Lester P.J."/>
            <person name="Dearden P.K."/>
        </authorList>
    </citation>
    <scope>NUCLEOTIDE SEQUENCE</scope>
    <source>
        <strain evidence="6">Marl-1</strain>
    </source>
</reference>
<dbReference type="SMART" id="SM00320">
    <property type="entry name" value="WD40"/>
    <property type="match status" value="12"/>
</dbReference>
<dbReference type="InterPro" id="IPR027145">
    <property type="entry name" value="PWP2"/>
</dbReference>
<dbReference type="CDD" id="cd00200">
    <property type="entry name" value="WD40"/>
    <property type="match status" value="1"/>
</dbReference>
<feature type="repeat" description="WD" evidence="4">
    <location>
        <begin position="519"/>
        <end position="553"/>
    </location>
</feature>
<protein>
    <recommendedName>
        <fullName evidence="5">Small-subunit processome Utp12 domain-containing protein</fullName>
    </recommendedName>
</protein>
<comment type="caution">
    <text evidence="6">The sequence shown here is derived from an EMBL/GenBank/DDBJ whole genome shotgun (WGS) entry which is preliminary data.</text>
</comment>
<dbReference type="SUPFAM" id="SSF82171">
    <property type="entry name" value="DPP6 N-terminal domain-like"/>
    <property type="match status" value="1"/>
</dbReference>
<evidence type="ECO:0000256" key="2">
    <source>
        <dbReference type="ARBA" id="ARBA00022574"/>
    </source>
</evidence>
<dbReference type="EMBL" id="JACSEA010000003">
    <property type="protein sequence ID" value="KAF7404607.1"/>
    <property type="molecule type" value="Genomic_DNA"/>
</dbReference>
<evidence type="ECO:0000313" key="7">
    <source>
        <dbReference type="Proteomes" id="UP000614350"/>
    </source>
</evidence>
<dbReference type="InterPro" id="IPR001680">
    <property type="entry name" value="WD40_rpt"/>
</dbReference>
<evidence type="ECO:0000259" key="5">
    <source>
        <dbReference type="Pfam" id="PF04003"/>
    </source>
</evidence>
<dbReference type="AlphaFoldDB" id="A0A834KEU7"/>
<keyword evidence="7" id="KW-1185">Reference proteome</keyword>
<evidence type="ECO:0000313" key="6">
    <source>
        <dbReference type="EMBL" id="KAF7404607.1"/>
    </source>
</evidence>
<accession>A0A834KEU7</accession>
<dbReference type="GO" id="GO:0000028">
    <property type="term" value="P:ribosomal small subunit assembly"/>
    <property type="evidence" value="ECO:0007669"/>
    <property type="project" value="TreeGrafter"/>
</dbReference>
<dbReference type="Proteomes" id="UP000614350">
    <property type="component" value="Unassembled WGS sequence"/>
</dbReference>
<feature type="repeat" description="WD" evidence="4">
    <location>
        <begin position="391"/>
        <end position="432"/>
    </location>
</feature>
<evidence type="ECO:0000256" key="3">
    <source>
        <dbReference type="ARBA" id="ARBA00022737"/>
    </source>
</evidence>
<dbReference type="SUPFAM" id="SSF50978">
    <property type="entry name" value="WD40 repeat-like"/>
    <property type="match status" value="1"/>
</dbReference>
<proteinExistence type="inferred from homology"/>
<dbReference type="PROSITE" id="PS50082">
    <property type="entry name" value="WD_REPEATS_2"/>
    <property type="match status" value="3"/>
</dbReference>
<organism evidence="6 7">
    <name type="scientific">Vespula vulgaris</name>
    <name type="common">Yellow jacket</name>
    <name type="synonym">Wasp</name>
    <dbReference type="NCBI Taxonomy" id="7454"/>
    <lineage>
        <taxon>Eukaryota</taxon>
        <taxon>Metazoa</taxon>
        <taxon>Ecdysozoa</taxon>
        <taxon>Arthropoda</taxon>
        <taxon>Hexapoda</taxon>
        <taxon>Insecta</taxon>
        <taxon>Pterygota</taxon>
        <taxon>Neoptera</taxon>
        <taxon>Endopterygota</taxon>
        <taxon>Hymenoptera</taxon>
        <taxon>Apocrita</taxon>
        <taxon>Aculeata</taxon>
        <taxon>Vespoidea</taxon>
        <taxon>Vespidae</taxon>
        <taxon>Vespinae</taxon>
        <taxon>Vespula</taxon>
    </lineage>
</organism>
<dbReference type="InterPro" id="IPR036322">
    <property type="entry name" value="WD40_repeat_dom_sf"/>
</dbReference>
<name>A0A834KEU7_VESVU</name>
<sequence length="930" mass="104870">MKFAYKFSNLLGTVYRKGDLIFSPDGSSVISPVGNKISIFDLKNNKSMTLPIESKYNYTAVDISPDGYLLIAINEEGDAHIISMISKMVIHKYRFKRRIRCVKFSPDGKHFAVCKENNVFIFNAPGLQSGEYNPFVMERIFHGAVDETTFIDWSFDSKLLAIGSKDATTKLYSLQKWKNFKFITLGCHSDMIVGCFFEKNSYDISTISRNGQLCVWECTIDPEDLVEWEPPTKKSRKTDSDDEDDVDLDKAIEKTGKQQKILERRLTELKLTSEANEEENTEMDSKVKKLRYKKVARHYLADVVQKQTKNAVLTAATYHKDTHILVVGFNNGSFYLYEMPEVNMIHSLNISAQDISSIALNCTGDWIALGCSYMGQLLVWEWQSETYAMKQQGHSNNINCLVYSPDGQYIVTGGDDGKVKLWNTMSGFCSVTFQEHSSAISGVLFSHNRKFIISSSLDGTVRAYDLTRYRNFKTLTSPRPVQFCCVAIDSSDEFIAAGGQDYFYIYLWSIKLGTLLEILGGHEGPVVSLAFNPSPASTELVSVSWDKTLKIWNAIENGSMHETIQLTADGLYVTYKPNGEEIAVSTLDGQISFFHCKSATQTGSIEGRNDLGSGRSEIDMITAKKTLQAKAFTSLCYSADGLCILAGGQSKNVCIYNVKEAILLKKFEVTQNRSLDAVDDFINRRKMTEFGNLALVEEREENEGGNVILRLPGVKSGDMASRSMKPEVRVFSLQFSPTGQAWGAATTEGLLIYSLDVDFIFDPFQLDLKITPDTIKETLAKVEYTQALMMALKLNEKSLIRQVIETIPYTNIELIVRNLADIYLEKTLKFIAVELESARHIHFYLLWIELILTNYGHKMNTTFQMPLLLMLQKNMQRKYDDLSSICDFNQYTISYVKRMGEIKAAKSELNDSVVTINGPSDTSSMEMDTD</sequence>
<dbReference type="Pfam" id="PF04003">
    <property type="entry name" value="Utp12"/>
    <property type="match status" value="1"/>
</dbReference>
<evidence type="ECO:0000256" key="1">
    <source>
        <dbReference type="ARBA" id="ARBA00010226"/>
    </source>
</evidence>
<dbReference type="GO" id="GO:0034388">
    <property type="term" value="C:Pwp2p-containing subcomplex of 90S preribosome"/>
    <property type="evidence" value="ECO:0007669"/>
    <property type="project" value="TreeGrafter"/>
</dbReference>
<keyword evidence="2 4" id="KW-0853">WD repeat</keyword>